<dbReference type="OrthoDB" id="10644360at2759"/>
<reference evidence="3 4" key="2">
    <citation type="submission" date="2018-11" db="EMBL/GenBank/DDBJ databases">
        <authorList>
            <consortium name="Pathogen Informatics"/>
        </authorList>
    </citation>
    <scope>NUCLEOTIDE SEQUENCE [LARGE SCALE GENOMIC DNA]</scope>
</reference>
<evidence type="ECO:0000313" key="5">
    <source>
        <dbReference type="WBParaSite" id="ASIM_0000025501-mRNA-1"/>
    </source>
</evidence>
<dbReference type="WBParaSite" id="ASIM_0000025501-mRNA-1">
    <property type="protein sequence ID" value="ASIM_0000025501-mRNA-1"/>
    <property type="gene ID" value="ASIM_0000025501"/>
</dbReference>
<dbReference type="AlphaFoldDB" id="A0A0M3IYD3"/>
<gene>
    <name evidence="3" type="ORF">ASIM_LOCUS166</name>
</gene>
<protein>
    <submittedName>
        <fullName evidence="5">PH domain-containing protein</fullName>
    </submittedName>
</protein>
<evidence type="ECO:0000256" key="2">
    <source>
        <dbReference type="SAM" id="MobiDB-lite"/>
    </source>
</evidence>
<dbReference type="Proteomes" id="UP000267096">
    <property type="component" value="Unassembled WGS sequence"/>
</dbReference>
<evidence type="ECO:0000256" key="1">
    <source>
        <dbReference type="SAM" id="Coils"/>
    </source>
</evidence>
<evidence type="ECO:0000313" key="3">
    <source>
        <dbReference type="EMBL" id="VDK17435.1"/>
    </source>
</evidence>
<keyword evidence="1" id="KW-0175">Coiled coil</keyword>
<sequence length="440" mass="48170">MLSESEVMNDDILVDELSLDQKLVMNRGNDKTAAKSLPSRSNSTAKIGIRLANLFEENISLVPKLRKGVPDRSKSSPQIDTASSSSTFSSTTSECLLYSALANVSLCEVEQGSNSPDGIVSKGTLGIAMVHRISPATTPQAAHSLSCKLGSKQSLYVISEGEGDRTAALSDSVLFDLAEYAENKSGRIVETRKAIGLKIKLTKKSLEANQWQNALIGMRCGGIRVFASPQFTCCVLLKKLKSVKEKNQATRETSGSPSGINTASTDLKNGANNSSTAASDAENKRDTDRSDHETLHEGSSKLGRESSTVYDSGMGMDKFYQTFLLEMDRLHHRLEMSSTRIVRDEIQPLKDEVSEIRKEMQKNKAEVKLTLDKIEKAVTEMSKKASTKKRSSQERSLLPSLIDRFKGDGHMELADVRSIITKTFSTTLMINDNVKDKSNS</sequence>
<feature type="compositionally biased region" description="Polar residues" evidence="2">
    <location>
        <begin position="250"/>
        <end position="278"/>
    </location>
</feature>
<keyword evidence="4" id="KW-1185">Reference proteome</keyword>
<feature type="compositionally biased region" description="Basic and acidic residues" evidence="2">
    <location>
        <begin position="281"/>
        <end position="304"/>
    </location>
</feature>
<reference evidence="5" key="1">
    <citation type="submission" date="2017-02" db="UniProtKB">
        <authorList>
            <consortium name="WormBaseParasite"/>
        </authorList>
    </citation>
    <scope>IDENTIFICATION</scope>
</reference>
<organism evidence="5">
    <name type="scientific">Anisakis simplex</name>
    <name type="common">Herring worm</name>
    <dbReference type="NCBI Taxonomy" id="6269"/>
    <lineage>
        <taxon>Eukaryota</taxon>
        <taxon>Metazoa</taxon>
        <taxon>Ecdysozoa</taxon>
        <taxon>Nematoda</taxon>
        <taxon>Chromadorea</taxon>
        <taxon>Rhabditida</taxon>
        <taxon>Spirurina</taxon>
        <taxon>Ascaridomorpha</taxon>
        <taxon>Ascaridoidea</taxon>
        <taxon>Anisakidae</taxon>
        <taxon>Anisakis</taxon>
        <taxon>Anisakis simplex complex</taxon>
    </lineage>
</organism>
<dbReference type="EMBL" id="UYRR01000061">
    <property type="protein sequence ID" value="VDK17435.1"/>
    <property type="molecule type" value="Genomic_DNA"/>
</dbReference>
<feature type="region of interest" description="Disordered" evidence="2">
    <location>
        <begin position="245"/>
        <end position="309"/>
    </location>
</feature>
<feature type="coiled-coil region" evidence="1">
    <location>
        <begin position="346"/>
        <end position="377"/>
    </location>
</feature>
<accession>A0A0M3IYD3</accession>
<proteinExistence type="predicted"/>
<name>A0A0M3IYD3_ANISI</name>
<feature type="region of interest" description="Disordered" evidence="2">
    <location>
        <begin position="66"/>
        <end position="88"/>
    </location>
</feature>
<evidence type="ECO:0000313" key="4">
    <source>
        <dbReference type="Proteomes" id="UP000267096"/>
    </source>
</evidence>